<name>A0A1N6LXV0_BABMR</name>
<dbReference type="PANTHER" id="PTHR12773:SF0">
    <property type="entry name" value="MULTIFUNCTIONAL METHYLTRANSFERASE SUBUNIT TRM112-LIKE PROTEIN"/>
    <property type="match status" value="1"/>
</dbReference>
<dbReference type="InterPro" id="IPR005651">
    <property type="entry name" value="Trm112-like"/>
</dbReference>
<dbReference type="PANTHER" id="PTHR12773">
    <property type="entry name" value="UPF0315 PROTEIN-RELATED"/>
    <property type="match status" value="1"/>
</dbReference>
<protein>
    <submittedName>
        <fullName evidence="2">TRM112-like protein At1g78190</fullName>
    </submittedName>
</protein>
<dbReference type="KEGG" id="bmic:BmR1_04g06760"/>
<dbReference type="AlphaFoldDB" id="A0A1N6LXV0"/>
<accession>A0A1N6LXV0</accession>
<reference evidence="2 3" key="2">
    <citation type="journal article" date="2013" name="PLoS ONE">
        <title>Whole genome mapping and re-organization of the nuclear and mitochondrial genomes of Babesia microti isolates.</title>
        <authorList>
            <person name="Cornillot E."/>
            <person name="Dassouli A."/>
            <person name="Garg A."/>
            <person name="Pachikara N."/>
            <person name="Randazzo S."/>
            <person name="Depoix D."/>
            <person name="Carcy B."/>
            <person name="Delbecq S."/>
            <person name="Frutos R."/>
            <person name="Silva J.C."/>
            <person name="Sutton R."/>
            <person name="Krause P.J."/>
            <person name="Mamoun C.B."/>
        </authorList>
    </citation>
    <scope>NUCLEOTIDE SEQUENCE [LARGE SCALE GENOMIC DNA]</scope>
    <source>
        <strain evidence="2 3">RI</strain>
    </source>
</reference>
<sequence>MRLITHNLLACNVKSCTNGYPLRIDSEAIIVKEKNKIDREFVEKMLTRLDYYVLHSAAKSIGIDIPPTYDRDVQLSDEFIDTVGNTILNVSVKEGKLVCPSCAHVFTIKNGIPNMVLKDE</sequence>
<evidence type="ECO:0000313" key="2">
    <source>
        <dbReference type="EMBL" id="SIO73694.1"/>
    </source>
</evidence>
<keyword evidence="3" id="KW-1185">Reference proteome</keyword>
<dbReference type="OrthoDB" id="2187549at2759"/>
<dbReference type="Proteomes" id="UP000002899">
    <property type="component" value="Chromosome IV"/>
</dbReference>
<comment type="similarity">
    <text evidence="1">Belongs to the TRM112 family.</text>
</comment>
<evidence type="ECO:0000256" key="1">
    <source>
        <dbReference type="ARBA" id="ARBA00007980"/>
    </source>
</evidence>
<dbReference type="SUPFAM" id="SSF158997">
    <property type="entry name" value="Trm112p-like"/>
    <property type="match status" value="1"/>
</dbReference>
<organism evidence="2 3">
    <name type="scientific">Babesia microti (strain RI)</name>
    <dbReference type="NCBI Taxonomy" id="1133968"/>
    <lineage>
        <taxon>Eukaryota</taxon>
        <taxon>Sar</taxon>
        <taxon>Alveolata</taxon>
        <taxon>Apicomplexa</taxon>
        <taxon>Aconoidasida</taxon>
        <taxon>Piroplasmida</taxon>
        <taxon>Babesiidae</taxon>
        <taxon>Babesia</taxon>
    </lineage>
</organism>
<dbReference type="Pfam" id="PF03966">
    <property type="entry name" value="Trm112p"/>
    <property type="match status" value="1"/>
</dbReference>
<dbReference type="GO" id="GO:0030488">
    <property type="term" value="P:tRNA methylation"/>
    <property type="evidence" value="ECO:0007669"/>
    <property type="project" value="TreeGrafter"/>
</dbReference>
<dbReference type="GO" id="GO:0070476">
    <property type="term" value="P:rRNA (guanine-N7)-methylation"/>
    <property type="evidence" value="ECO:0007669"/>
    <property type="project" value="TreeGrafter"/>
</dbReference>
<reference evidence="2 3" key="1">
    <citation type="journal article" date="2012" name="Nucleic Acids Res.">
        <title>Sequencing of the smallest Apicomplexan genome from the human pathogen Babesia microti.</title>
        <authorList>
            <person name="Cornillot E."/>
            <person name="Hadj-Kaddour K."/>
            <person name="Dassouli A."/>
            <person name="Noel B."/>
            <person name="Ranwez V."/>
            <person name="Vacherie B."/>
            <person name="Augagneur Y."/>
            <person name="Bres V."/>
            <person name="Duclos A."/>
            <person name="Randazzo S."/>
            <person name="Carcy B."/>
            <person name="Debierre-Grockiego F."/>
            <person name="Delbecq S."/>
            <person name="Moubri-Menage K."/>
            <person name="Shams-Eldin H."/>
            <person name="Usmani-Brown S."/>
            <person name="Bringaud F."/>
            <person name="Wincker P."/>
            <person name="Vivares C.P."/>
            <person name="Schwarz R.T."/>
            <person name="Schetters T.P."/>
            <person name="Krause P.J."/>
            <person name="Gorenflot A."/>
            <person name="Berry V."/>
            <person name="Barbe V."/>
            <person name="Ben Mamoun C."/>
        </authorList>
    </citation>
    <scope>NUCLEOTIDE SEQUENCE [LARGE SCALE GENOMIC DNA]</scope>
    <source>
        <strain evidence="2 3">RI</strain>
    </source>
</reference>
<dbReference type="Gene3D" id="2.20.25.10">
    <property type="match status" value="1"/>
</dbReference>
<dbReference type="GeneID" id="24425997"/>
<dbReference type="RefSeq" id="XP_021337762.1">
    <property type="nucleotide sequence ID" value="XM_021482544.1"/>
</dbReference>
<dbReference type="VEuPathDB" id="PiroplasmaDB:BmR1_04g06760"/>
<dbReference type="GO" id="GO:0046982">
    <property type="term" value="F:protein heterodimerization activity"/>
    <property type="evidence" value="ECO:0007669"/>
    <property type="project" value="InterPro"/>
</dbReference>
<dbReference type="EMBL" id="LN871599">
    <property type="protein sequence ID" value="SIO73694.1"/>
    <property type="molecule type" value="Genomic_DNA"/>
</dbReference>
<dbReference type="InterPro" id="IPR039127">
    <property type="entry name" value="Trm112"/>
</dbReference>
<proteinExistence type="inferred from homology"/>
<reference evidence="2 3" key="3">
    <citation type="journal article" date="2016" name="Sci. Rep.">
        <title>Genome-wide diversity and gene expression profiling of Babesia microti isolates identify polymorphic genes that mediate host-pathogen interactions.</title>
        <authorList>
            <person name="Silva J.C."/>
            <person name="Cornillot E."/>
            <person name="McCracken C."/>
            <person name="Usmani-Brown S."/>
            <person name="Dwivedi A."/>
            <person name="Ifeonu O.O."/>
            <person name="Crabtree J."/>
            <person name="Gotia H.T."/>
            <person name="Virji A.Z."/>
            <person name="Reynes C."/>
            <person name="Colinge J."/>
            <person name="Kumar V."/>
            <person name="Lawres L."/>
            <person name="Pazzi J.E."/>
            <person name="Pablo J.V."/>
            <person name="Hung C."/>
            <person name="Brancato J."/>
            <person name="Kumari P."/>
            <person name="Orvis J."/>
            <person name="Tretina K."/>
            <person name="Chibucos M."/>
            <person name="Ott S."/>
            <person name="Sadzewicz L."/>
            <person name="Sengamalay N."/>
            <person name="Shetty A.C."/>
            <person name="Su Q."/>
            <person name="Tallon L."/>
            <person name="Fraser C.M."/>
            <person name="Frutos R."/>
            <person name="Molina D.M."/>
            <person name="Krause P.J."/>
            <person name="Ben Mamoun C."/>
        </authorList>
    </citation>
    <scope>NUCLEOTIDE SEQUENCE [LARGE SCALE GENOMIC DNA]</scope>
    <source>
        <strain evidence="2 3">RI</strain>
    </source>
</reference>
<evidence type="ECO:0000313" key="3">
    <source>
        <dbReference type="Proteomes" id="UP000002899"/>
    </source>
</evidence>
<gene>
    <name evidence="2" type="ORF">BmR1_04g06760</name>
</gene>